<dbReference type="GO" id="GO:0006121">
    <property type="term" value="P:mitochondrial electron transport, succinate to ubiquinone"/>
    <property type="evidence" value="ECO:0007669"/>
    <property type="project" value="TreeGrafter"/>
</dbReference>
<comment type="similarity">
    <text evidence="2 11">Belongs to the CybS family.</text>
</comment>
<keyword evidence="10" id="KW-0408">Iron</keyword>
<evidence type="ECO:0000256" key="9">
    <source>
        <dbReference type="PIRSR" id="PIRSR607992-1"/>
    </source>
</evidence>
<keyword evidence="5 11" id="KW-0809">Transit peptide</keyword>
<protein>
    <recommendedName>
        <fullName evidence="11">Succinate dehydrogenase [ubiquinone] cytochrome b small subunit</fullName>
    </recommendedName>
</protein>
<keyword evidence="3 11" id="KW-0812">Transmembrane</keyword>
<proteinExistence type="inferred from homology"/>
<evidence type="ECO:0000256" key="6">
    <source>
        <dbReference type="ARBA" id="ARBA00022989"/>
    </source>
</evidence>
<sequence length="175" mass="19378">MYTNRVCRPLCGVRSFHSSIARPFTIPFLPKIPQKPGGVSGTANDSSYMPPESRTHGSYHWIVERGLSLMVLPLIMVPLVTTGPISTFTDTFLSLVLLGHCHIGFQSCIIDYVSERVYGKVHHYAMYLLSLGSFLSLVGIYKLESQGAGLIGSLKSLWESEPVEKKEEMATDKLV</sequence>
<evidence type="ECO:0000256" key="11">
    <source>
        <dbReference type="RuleBase" id="RU364031"/>
    </source>
</evidence>
<dbReference type="InterPro" id="IPR007992">
    <property type="entry name" value="CybS"/>
</dbReference>
<dbReference type="CDD" id="cd03496">
    <property type="entry name" value="SQR_TypeC_CybS"/>
    <property type="match status" value="1"/>
</dbReference>
<gene>
    <name evidence="12" type="primary">SUVC12G2120</name>
    <name evidence="12" type="ORF">SUVC_12G2120</name>
</gene>
<dbReference type="Pfam" id="PF05328">
    <property type="entry name" value="CybS"/>
    <property type="match status" value="1"/>
</dbReference>
<evidence type="ECO:0000256" key="4">
    <source>
        <dbReference type="ARBA" id="ARBA00022792"/>
    </source>
</evidence>
<dbReference type="GO" id="GO:0005743">
    <property type="term" value="C:mitochondrial inner membrane"/>
    <property type="evidence" value="ECO:0007669"/>
    <property type="project" value="UniProtKB-SubCell"/>
</dbReference>
<feature type="transmembrane region" description="Helical" evidence="11">
    <location>
        <begin position="67"/>
        <end position="86"/>
    </location>
</feature>
<organism evidence="12 13">
    <name type="scientific">Saccharomyces uvarum</name>
    <name type="common">Yeast</name>
    <name type="synonym">Saccharomyces bayanus var. uvarum</name>
    <dbReference type="NCBI Taxonomy" id="230603"/>
    <lineage>
        <taxon>Eukaryota</taxon>
        <taxon>Fungi</taxon>
        <taxon>Dikarya</taxon>
        <taxon>Ascomycota</taxon>
        <taxon>Saccharomycotina</taxon>
        <taxon>Saccharomycetes</taxon>
        <taxon>Saccharomycetales</taxon>
        <taxon>Saccharomycetaceae</taxon>
        <taxon>Saccharomyces</taxon>
    </lineage>
</organism>
<dbReference type="GO" id="GO:0046872">
    <property type="term" value="F:metal ion binding"/>
    <property type="evidence" value="ECO:0007669"/>
    <property type="project" value="UniProtKB-KW"/>
</dbReference>
<dbReference type="EMBL" id="OX365923">
    <property type="protein sequence ID" value="CAI4046597.1"/>
    <property type="molecule type" value="Genomic_DNA"/>
</dbReference>
<comment type="subcellular location">
    <subcellularLocation>
        <location evidence="1 11">Mitochondrion inner membrane</location>
        <topology evidence="1 11">Multi-pass membrane protein</topology>
    </subcellularLocation>
</comment>
<dbReference type="PANTHER" id="PTHR13337">
    <property type="entry name" value="SUCCINATE DEHYDROGENASE"/>
    <property type="match status" value="1"/>
</dbReference>
<dbReference type="FunFam" id="1.20.1300.10:FF:000007">
    <property type="entry name" value="Succinate dehydrogenase [ubiquinone] cytochrome b small subunit"/>
    <property type="match status" value="1"/>
</dbReference>
<feature type="transmembrane region" description="Helical" evidence="11">
    <location>
        <begin position="125"/>
        <end position="143"/>
    </location>
</feature>
<dbReference type="InterPro" id="IPR034804">
    <property type="entry name" value="SQR/QFR_C/D"/>
</dbReference>
<dbReference type="AlphaFoldDB" id="A0AA35J2N2"/>
<evidence type="ECO:0000256" key="2">
    <source>
        <dbReference type="ARBA" id="ARBA00007294"/>
    </source>
</evidence>
<evidence type="ECO:0000256" key="7">
    <source>
        <dbReference type="ARBA" id="ARBA00023128"/>
    </source>
</evidence>
<dbReference type="GO" id="GO:0048039">
    <property type="term" value="F:ubiquinone binding"/>
    <property type="evidence" value="ECO:0007669"/>
    <property type="project" value="TreeGrafter"/>
</dbReference>
<evidence type="ECO:0000313" key="13">
    <source>
        <dbReference type="Proteomes" id="UP001162090"/>
    </source>
</evidence>
<evidence type="ECO:0000256" key="10">
    <source>
        <dbReference type="PIRSR" id="PIRSR607992-2"/>
    </source>
</evidence>
<keyword evidence="6 11" id="KW-1133">Transmembrane helix</keyword>
<evidence type="ECO:0000256" key="5">
    <source>
        <dbReference type="ARBA" id="ARBA00022946"/>
    </source>
</evidence>
<evidence type="ECO:0000313" key="12">
    <source>
        <dbReference type="EMBL" id="CAI4046597.1"/>
    </source>
</evidence>
<dbReference type="GO" id="GO:0020037">
    <property type="term" value="F:heme binding"/>
    <property type="evidence" value="ECO:0007669"/>
    <property type="project" value="TreeGrafter"/>
</dbReference>
<keyword evidence="10" id="KW-0479">Metal-binding</keyword>
<keyword evidence="4 11" id="KW-0999">Mitochondrion inner membrane</keyword>
<dbReference type="Proteomes" id="UP001162090">
    <property type="component" value="Chromosome 12"/>
</dbReference>
<feature type="binding site" description="axial binding residue" evidence="10">
    <location>
        <position position="100"/>
    </location>
    <ligand>
        <name>heme b</name>
        <dbReference type="ChEBI" id="CHEBI:60344"/>
        <note>ligand shared with SDHC</note>
    </ligand>
    <ligandPart>
        <name>Fe</name>
        <dbReference type="ChEBI" id="CHEBI:18248"/>
    </ligandPart>
</feature>
<dbReference type="PANTHER" id="PTHR13337:SF5">
    <property type="entry name" value="MITOCHONDRIAL INNER MEMBRANE PROTEIN SHH4-RELATED"/>
    <property type="match status" value="1"/>
</dbReference>
<comment type="caution">
    <text evidence="11">Lacks conserved residue(s) required for the propagation of feature annotation.</text>
</comment>
<evidence type="ECO:0000256" key="8">
    <source>
        <dbReference type="ARBA" id="ARBA00023136"/>
    </source>
</evidence>
<keyword evidence="7 11" id="KW-0496">Mitochondrion</keyword>
<name>A0AA35J2N2_SACUV</name>
<reference evidence="12" key="1">
    <citation type="submission" date="2022-10" db="EMBL/GenBank/DDBJ databases">
        <authorList>
            <person name="Byrne P K."/>
        </authorList>
    </citation>
    <scope>NUCLEOTIDE SEQUENCE</scope>
    <source>
        <strain evidence="12">CBS7001</strain>
    </source>
</reference>
<keyword evidence="8 11" id="KW-0472">Membrane</keyword>
<feature type="binding site" evidence="9">
    <location>
        <position position="112"/>
    </location>
    <ligand>
        <name>a ubiquinone</name>
        <dbReference type="ChEBI" id="CHEBI:16389"/>
        <note>ligand shared with IP/SDHB</note>
    </ligand>
</feature>
<evidence type="ECO:0000256" key="3">
    <source>
        <dbReference type="ARBA" id="ARBA00022692"/>
    </source>
</evidence>
<dbReference type="GO" id="GO:0098796">
    <property type="term" value="C:membrane protein complex"/>
    <property type="evidence" value="ECO:0007669"/>
    <property type="project" value="UniProtKB-ARBA"/>
</dbReference>
<dbReference type="GO" id="GO:0006099">
    <property type="term" value="P:tricarboxylic acid cycle"/>
    <property type="evidence" value="ECO:0007669"/>
    <property type="project" value="TreeGrafter"/>
</dbReference>
<evidence type="ECO:0000256" key="1">
    <source>
        <dbReference type="ARBA" id="ARBA00004448"/>
    </source>
</evidence>
<dbReference type="Gene3D" id="1.20.1300.10">
    <property type="entry name" value="Fumarate reductase/succinate dehydrogenase, transmembrane subunit"/>
    <property type="match status" value="1"/>
</dbReference>
<accession>A0AA35J2N2</accession>